<dbReference type="Gene3D" id="4.10.410.40">
    <property type="match status" value="1"/>
</dbReference>
<dbReference type="InterPro" id="IPR022344">
    <property type="entry name" value="GTA_major-tail"/>
</dbReference>
<dbReference type="Pfam" id="PF06199">
    <property type="entry name" value="Phage_tail_2"/>
    <property type="match status" value="1"/>
</dbReference>
<dbReference type="EMBL" id="UOFW01000056">
    <property type="protein sequence ID" value="VAX03647.1"/>
    <property type="molecule type" value="Genomic_DNA"/>
</dbReference>
<dbReference type="InterPro" id="IPR011855">
    <property type="entry name" value="Phgtail_TP901_1"/>
</dbReference>
<dbReference type="NCBIfam" id="NF047353">
    <property type="entry name" value="tube_lmo2291"/>
    <property type="match status" value="1"/>
</dbReference>
<dbReference type="NCBIfam" id="TIGR02126">
    <property type="entry name" value="phgtail_TP901_1"/>
    <property type="match status" value="1"/>
</dbReference>
<name>A0A3B1BF60_9ZZZZ</name>
<evidence type="ECO:0008006" key="2">
    <source>
        <dbReference type="Google" id="ProtNLM"/>
    </source>
</evidence>
<gene>
    <name evidence="1" type="ORF">MNBD_ALPHA03-843</name>
</gene>
<dbReference type="AlphaFoldDB" id="A0A3B1BF60"/>
<dbReference type="PRINTS" id="PR01996">
    <property type="entry name" value="MTP1FAMILY"/>
</dbReference>
<proteinExistence type="predicted"/>
<sequence>MAAEKGRAFLLRIGNGGGPEIFTVVGGMRSTSIRINNETVDVTNKTSGGWREILSGAGIRQISISGSGIFTDSASEATLQAKALAGSVDNYEIVFESGDKFSGAFQVTSLEFSGDYNGERTYSIALESSGMVSFVNV</sequence>
<organism evidence="1">
    <name type="scientific">hydrothermal vent metagenome</name>
    <dbReference type="NCBI Taxonomy" id="652676"/>
    <lineage>
        <taxon>unclassified sequences</taxon>
        <taxon>metagenomes</taxon>
        <taxon>ecological metagenomes</taxon>
    </lineage>
</organism>
<evidence type="ECO:0000313" key="1">
    <source>
        <dbReference type="EMBL" id="VAX03647.1"/>
    </source>
</evidence>
<accession>A0A3B1BF60</accession>
<reference evidence="1" key="1">
    <citation type="submission" date="2018-06" db="EMBL/GenBank/DDBJ databases">
        <authorList>
            <person name="Zhirakovskaya E."/>
        </authorList>
    </citation>
    <scope>NUCLEOTIDE SEQUENCE</scope>
</reference>
<protein>
    <recommendedName>
        <fullName evidence="2">Gene Transfer Agent tail protein</fullName>
    </recommendedName>
</protein>